<protein>
    <submittedName>
        <fullName evidence="2">Uncharacterized protein</fullName>
    </submittedName>
</protein>
<proteinExistence type="predicted"/>
<organism evidence="2 3">
    <name type="scientific">Diversispora epigaea</name>
    <dbReference type="NCBI Taxonomy" id="1348612"/>
    <lineage>
        <taxon>Eukaryota</taxon>
        <taxon>Fungi</taxon>
        <taxon>Fungi incertae sedis</taxon>
        <taxon>Mucoromycota</taxon>
        <taxon>Glomeromycotina</taxon>
        <taxon>Glomeromycetes</taxon>
        <taxon>Diversisporales</taxon>
        <taxon>Diversisporaceae</taxon>
        <taxon>Diversispora</taxon>
    </lineage>
</organism>
<evidence type="ECO:0000313" key="2">
    <source>
        <dbReference type="EMBL" id="RHZ90237.1"/>
    </source>
</evidence>
<evidence type="ECO:0000313" key="3">
    <source>
        <dbReference type="Proteomes" id="UP000266861"/>
    </source>
</evidence>
<dbReference type="OrthoDB" id="2440461at2759"/>
<dbReference type="Proteomes" id="UP000266861">
    <property type="component" value="Unassembled WGS sequence"/>
</dbReference>
<reference evidence="2 3" key="1">
    <citation type="submission" date="2018-08" db="EMBL/GenBank/DDBJ databases">
        <title>Genome and evolution of the arbuscular mycorrhizal fungus Diversispora epigaea (formerly Glomus versiforme) and its bacterial endosymbionts.</title>
        <authorList>
            <person name="Sun X."/>
            <person name="Fei Z."/>
            <person name="Harrison M."/>
        </authorList>
    </citation>
    <scope>NUCLEOTIDE SEQUENCE [LARGE SCALE GENOMIC DNA]</scope>
    <source>
        <strain evidence="2 3">IT104</strain>
    </source>
</reference>
<comment type="caution">
    <text evidence="2">The sequence shown here is derived from an EMBL/GenBank/DDBJ whole genome shotgun (WGS) entry which is preliminary data.</text>
</comment>
<dbReference type="EMBL" id="PQFF01000002">
    <property type="protein sequence ID" value="RHZ90237.1"/>
    <property type="molecule type" value="Genomic_DNA"/>
</dbReference>
<gene>
    <name evidence="2" type="ORF">Glove_2g18</name>
</gene>
<sequence length="182" mass="20976">MIIFSWQKRTVAENTEIKKKYTEVEAENVKLRQAIEENTAKEYRGLVILEQGEENISTEEVSQSPVNSNDTSERIVSQCEDIPISNISDNTPNSNSISLEEKEENEFLDSKYKEEVSKEIRERNREAKLLISDDVLINSGQSHKKKTTQDIVQDVFDFTTTSPKNHLNFVKNDKYLEICLAE</sequence>
<feature type="coiled-coil region" evidence="1">
    <location>
        <begin position="14"/>
        <end position="41"/>
    </location>
</feature>
<accession>A0A397JRD8</accession>
<name>A0A397JRD8_9GLOM</name>
<keyword evidence="3" id="KW-1185">Reference proteome</keyword>
<evidence type="ECO:0000256" key="1">
    <source>
        <dbReference type="SAM" id="Coils"/>
    </source>
</evidence>
<dbReference type="AlphaFoldDB" id="A0A397JRD8"/>
<keyword evidence="1" id="KW-0175">Coiled coil</keyword>